<protein>
    <recommendedName>
        <fullName evidence="5">DGQHR domain-containing protein</fullName>
    </recommendedName>
</protein>
<dbReference type="KEGG" id="mku:I2456_27240"/>
<evidence type="ECO:0000313" key="2">
    <source>
        <dbReference type="EMBL" id="QPI37892.1"/>
    </source>
</evidence>
<dbReference type="Proteomes" id="UP000465306">
    <property type="component" value="Unassembled WGS sequence"/>
</dbReference>
<accession>A0AAX1J9J1</accession>
<gene>
    <name evidence="2" type="ORF">I2456_27240</name>
    <name evidence="1" type="ORF">MKUB_32740</name>
</gene>
<evidence type="ECO:0008006" key="5">
    <source>
        <dbReference type="Google" id="ProtNLM"/>
    </source>
</evidence>
<dbReference type="RefSeq" id="WP_163703891.1">
    <property type="nucleotide sequence ID" value="NZ_BLKU01000005.1"/>
</dbReference>
<sequence length="313" mass="34144">MIIGKFETENGALIEVSWEEVTPEIASEWLAVNAEHNRSRNRAQVEAIANDITDGFWAFNGATVSFDQDGVMLDAQHRCSAIVAAGIPVYMLVLRGLEPGAIQLMGQERPRSAHDLLTTSGRAMPYARECAAIVNVLRQIDPSLSHIKTRPHLADYVWQHRTTLQPLATWAKSVTDATSLWISPSHAFSGRRKDAKKAVNVSTLASLVYVMTVHHGADVDTVQRFWESVFSGIAPTAEDVAAVGAIRSHLQNNAPLINTGGRGGATSLLPTFDTLIRAYNRRQDGEVITRVSAPKTVAKRLGEIARTSQKSGQ</sequence>
<proteinExistence type="predicted"/>
<reference evidence="1 3" key="1">
    <citation type="journal article" date="2019" name="Emerg. Microbes Infect.">
        <title>Comprehensive subspecies identification of 175 nontuberculous mycobacteria species based on 7547 genomic profiles.</title>
        <authorList>
            <person name="Matsumoto Y."/>
            <person name="Kinjo T."/>
            <person name="Motooka D."/>
            <person name="Nabeya D."/>
            <person name="Jung N."/>
            <person name="Uechi K."/>
            <person name="Horii T."/>
            <person name="Iida T."/>
            <person name="Fujita J."/>
            <person name="Nakamura S."/>
        </authorList>
    </citation>
    <scope>NUCLEOTIDE SEQUENCE [LARGE SCALE GENOMIC DNA]</scope>
    <source>
        <strain evidence="1 3">JCM 13573</strain>
    </source>
</reference>
<evidence type="ECO:0000313" key="4">
    <source>
        <dbReference type="Proteomes" id="UP000663583"/>
    </source>
</evidence>
<name>A0AAX1J9J1_9MYCO</name>
<keyword evidence="3" id="KW-1185">Reference proteome</keyword>
<reference evidence="1" key="2">
    <citation type="submission" date="2020-02" db="EMBL/GenBank/DDBJ databases">
        <authorList>
            <person name="Matsumoto Y."/>
            <person name="Kinjo T."/>
            <person name="Motooka D."/>
            <person name="Nabeya D."/>
            <person name="Jung N."/>
            <person name="Uechi K."/>
            <person name="Horii T."/>
            <person name="Iida T."/>
            <person name="Fujita J."/>
            <person name="Nakamura S."/>
        </authorList>
    </citation>
    <scope>NUCLEOTIDE SEQUENCE</scope>
    <source>
        <strain evidence="1">JCM 13573</strain>
    </source>
</reference>
<evidence type="ECO:0000313" key="1">
    <source>
        <dbReference type="EMBL" id="GFG65784.1"/>
    </source>
</evidence>
<evidence type="ECO:0000313" key="3">
    <source>
        <dbReference type="Proteomes" id="UP000465306"/>
    </source>
</evidence>
<dbReference type="Proteomes" id="UP000663583">
    <property type="component" value="Chromosome"/>
</dbReference>
<dbReference type="AlphaFoldDB" id="A0AAX1J9J1"/>
<dbReference type="EMBL" id="CP065047">
    <property type="protein sequence ID" value="QPI37892.1"/>
    <property type="molecule type" value="Genomic_DNA"/>
</dbReference>
<reference evidence="2" key="3">
    <citation type="submission" date="2020-11" db="EMBL/GenBank/DDBJ databases">
        <title>Intraspecies plasmid and genomic variation of Mycobacterium kubicae revealed by the complete genome sequences of two clinical isolates.</title>
        <authorList>
            <person name="Hendrix J.R."/>
            <person name="Epperson L.E."/>
            <person name="Honda J.R."/>
            <person name="Strong M."/>
        </authorList>
    </citation>
    <scope>NUCLEOTIDE SEQUENCE</scope>
    <source>
        <strain evidence="2">JCM 13573</strain>
    </source>
</reference>
<organism evidence="2 4">
    <name type="scientific">Mycobacterium kubicae</name>
    <dbReference type="NCBI Taxonomy" id="120959"/>
    <lineage>
        <taxon>Bacteria</taxon>
        <taxon>Bacillati</taxon>
        <taxon>Actinomycetota</taxon>
        <taxon>Actinomycetes</taxon>
        <taxon>Mycobacteriales</taxon>
        <taxon>Mycobacteriaceae</taxon>
        <taxon>Mycobacterium</taxon>
        <taxon>Mycobacterium simiae complex</taxon>
    </lineage>
</organism>
<dbReference type="EMBL" id="BLKU01000005">
    <property type="protein sequence ID" value="GFG65784.1"/>
    <property type="molecule type" value="Genomic_DNA"/>
</dbReference>